<organism evidence="13 14">
    <name type="scientific">Candidatus Taylorbacteria bacterium RIFCSPLOWO2_02_FULL_46_40</name>
    <dbReference type="NCBI Taxonomy" id="1802329"/>
    <lineage>
        <taxon>Bacteria</taxon>
        <taxon>Candidatus Tayloriibacteriota</taxon>
    </lineage>
</organism>
<evidence type="ECO:0000256" key="3">
    <source>
        <dbReference type="ARBA" id="ARBA00022598"/>
    </source>
</evidence>
<dbReference type="GO" id="GO:0005737">
    <property type="term" value="C:cytoplasm"/>
    <property type="evidence" value="ECO:0007669"/>
    <property type="project" value="UniProtKB-UniRule"/>
</dbReference>
<feature type="domain" description="DALR anticodon binding" evidence="11">
    <location>
        <begin position="458"/>
        <end position="567"/>
    </location>
</feature>
<accession>A0A1G2NYJ0</accession>
<dbReference type="SMART" id="SM00836">
    <property type="entry name" value="DALR_1"/>
    <property type="match status" value="1"/>
</dbReference>
<dbReference type="EMBL" id="MHSH01000037">
    <property type="protein sequence ID" value="OHA41167.1"/>
    <property type="molecule type" value="Genomic_DNA"/>
</dbReference>
<dbReference type="Gene3D" id="3.40.50.620">
    <property type="entry name" value="HUPs"/>
    <property type="match status" value="1"/>
</dbReference>
<dbReference type="GO" id="GO:0006420">
    <property type="term" value="P:arginyl-tRNA aminoacylation"/>
    <property type="evidence" value="ECO:0007669"/>
    <property type="project" value="UniProtKB-UniRule"/>
</dbReference>
<comment type="similarity">
    <text evidence="1 10">Belongs to the class-I aminoacyl-tRNA synthetase family.</text>
</comment>
<dbReference type="InterPro" id="IPR035684">
    <property type="entry name" value="ArgRS_core"/>
</dbReference>
<keyword evidence="6 10" id="KW-0648">Protein biosynthesis</keyword>
<dbReference type="InterPro" id="IPR008909">
    <property type="entry name" value="DALR_anticod-bd"/>
</dbReference>
<dbReference type="InterPro" id="IPR014729">
    <property type="entry name" value="Rossmann-like_a/b/a_fold"/>
</dbReference>
<dbReference type="SUPFAM" id="SSF52374">
    <property type="entry name" value="Nucleotidylyl transferase"/>
    <property type="match status" value="1"/>
</dbReference>
<evidence type="ECO:0000313" key="13">
    <source>
        <dbReference type="EMBL" id="OHA41167.1"/>
    </source>
</evidence>
<dbReference type="InterPro" id="IPR009080">
    <property type="entry name" value="tRNAsynth_Ia_anticodon-bd"/>
</dbReference>
<dbReference type="SUPFAM" id="SSF47323">
    <property type="entry name" value="Anticodon-binding domain of a subclass of class I aminoacyl-tRNA synthetases"/>
    <property type="match status" value="1"/>
</dbReference>
<keyword evidence="3 10" id="KW-0436">Ligase</keyword>
<evidence type="ECO:0000256" key="9">
    <source>
        <dbReference type="NCBIfam" id="TIGR00456"/>
    </source>
</evidence>
<evidence type="ECO:0000313" key="14">
    <source>
        <dbReference type="Proteomes" id="UP000176429"/>
    </source>
</evidence>
<evidence type="ECO:0000256" key="10">
    <source>
        <dbReference type="RuleBase" id="RU363038"/>
    </source>
</evidence>
<dbReference type="EC" id="6.1.1.19" evidence="2 9"/>
<dbReference type="GO" id="GO:0005524">
    <property type="term" value="F:ATP binding"/>
    <property type="evidence" value="ECO:0007669"/>
    <property type="project" value="UniProtKB-KW"/>
</dbReference>
<dbReference type="Proteomes" id="UP000176429">
    <property type="component" value="Unassembled WGS sequence"/>
</dbReference>
<dbReference type="SMART" id="SM01016">
    <property type="entry name" value="Arg_tRNA_synt_N"/>
    <property type="match status" value="1"/>
</dbReference>
<dbReference type="Pfam" id="PF05746">
    <property type="entry name" value="DALR_1"/>
    <property type="match status" value="1"/>
</dbReference>
<dbReference type="InterPro" id="IPR001278">
    <property type="entry name" value="Arg-tRNA-ligase"/>
</dbReference>
<protein>
    <recommendedName>
        <fullName evidence="2 9">Arginine--tRNA ligase</fullName>
        <ecNumber evidence="2 9">6.1.1.19</ecNumber>
    </recommendedName>
</protein>
<evidence type="ECO:0000256" key="4">
    <source>
        <dbReference type="ARBA" id="ARBA00022741"/>
    </source>
</evidence>
<dbReference type="Pfam" id="PF00750">
    <property type="entry name" value="tRNA-synt_1d"/>
    <property type="match status" value="1"/>
</dbReference>
<evidence type="ECO:0000256" key="8">
    <source>
        <dbReference type="ARBA" id="ARBA00049339"/>
    </source>
</evidence>
<dbReference type="PANTHER" id="PTHR11956">
    <property type="entry name" value="ARGINYL-TRNA SYNTHETASE"/>
    <property type="match status" value="1"/>
</dbReference>
<dbReference type="NCBIfam" id="TIGR00456">
    <property type="entry name" value="argS"/>
    <property type="match status" value="1"/>
</dbReference>
<dbReference type="Gene3D" id="3.30.1360.70">
    <property type="entry name" value="Arginyl tRNA synthetase N-terminal domain"/>
    <property type="match status" value="1"/>
</dbReference>
<gene>
    <name evidence="13" type="ORF">A3H68_01400</name>
</gene>
<dbReference type="AlphaFoldDB" id="A0A1G2NYJ0"/>
<evidence type="ECO:0000259" key="12">
    <source>
        <dbReference type="SMART" id="SM01016"/>
    </source>
</evidence>
<evidence type="ECO:0000256" key="5">
    <source>
        <dbReference type="ARBA" id="ARBA00022840"/>
    </source>
</evidence>
<comment type="catalytic activity">
    <reaction evidence="8">
        <text>tRNA(Arg) + L-arginine + ATP = L-arginyl-tRNA(Arg) + AMP + diphosphate</text>
        <dbReference type="Rhea" id="RHEA:20301"/>
        <dbReference type="Rhea" id="RHEA-COMP:9658"/>
        <dbReference type="Rhea" id="RHEA-COMP:9673"/>
        <dbReference type="ChEBI" id="CHEBI:30616"/>
        <dbReference type="ChEBI" id="CHEBI:32682"/>
        <dbReference type="ChEBI" id="CHEBI:33019"/>
        <dbReference type="ChEBI" id="CHEBI:78442"/>
        <dbReference type="ChEBI" id="CHEBI:78513"/>
        <dbReference type="ChEBI" id="CHEBI:456215"/>
        <dbReference type="EC" id="6.1.1.19"/>
    </reaction>
</comment>
<dbReference type="Pfam" id="PF03485">
    <property type="entry name" value="Arg_tRNA_synt_N"/>
    <property type="match status" value="1"/>
</dbReference>
<reference evidence="13 14" key="1">
    <citation type="journal article" date="2016" name="Nat. Commun.">
        <title>Thousands of microbial genomes shed light on interconnected biogeochemical processes in an aquifer system.</title>
        <authorList>
            <person name="Anantharaman K."/>
            <person name="Brown C.T."/>
            <person name="Hug L.A."/>
            <person name="Sharon I."/>
            <person name="Castelle C.J."/>
            <person name="Probst A.J."/>
            <person name="Thomas B.C."/>
            <person name="Singh A."/>
            <person name="Wilkins M.J."/>
            <person name="Karaoz U."/>
            <person name="Brodie E.L."/>
            <person name="Williams K.H."/>
            <person name="Hubbard S.S."/>
            <person name="Banfield J.F."/>
        </authorList>
    </citation>
    <scope>NUCLEOTIDE SEQUENCE [LARGE SCALE GENOMIC DNA]</scope>
</reference>
<dbReference type="InterPro" id="IPR005148">
    <property type="entry name" value="Arg-tRNA-synth_N"/>
</dbReference>
<evidence type="ECO:0000259" key="11">
    <source>
        <dbReference type="SMART" id="SM00836"/>
    </source>
</evidence>
<evidence type="ECO:0000256" key="1">
    <source>
        <dbReference type="ARBA" id="ARBA00005594"/>
    </source>
</evidence>
<dbReference type="PANTHER" id="PTHR11956:SF5">
    <property type="entry name" value="ARGININE--TRNA LIGASE, CYTOPLASMIC"/>
    <property type="match status" value="1"/>
</dbReference>
<proteinExistence type="inferred from homology"/>
<dbReference type="InterPro" id="IPR036695">
    <property type="entry name" value="Arg-tRNA-synth_N_sf"/>
</dbReference>
<dbReference type="GO" id="GO:0004814">
    <property type="term" value="F:arginine-tRNA ligase activity"/>
    <property type="evidence" value="ECO:0007669"/>
    <property type="project" value="UniProtKB-UniRule"/>
</dbReference>
<comment type="caution">
    <text evidence="13">The sequence shown here is derived from an EMBL/GenBank/DDBJ whole genome shotgun (WGS) entry which is preliminary data.</text>
</comment>
<feature type="domain" description="Arginyl tRNA synthetase N-terminal" evidence="12">
    <location>
        <begin position="3"/>
        <end position="86"/>
    </location>
</feature>
<keyword evidence="4 10" id="KW-0547">Nucleotide-binding</keyword>
<dbReference type="SUPFAM" id="SSF55190">
    <property type="entry name" value="Arginyl-tRNA synthetase (ArgRS), N-terminal 'additional' domain"/>
    <property type="match status" value="1"/>
</dbReference>
<evidence type="ECO:0000256" key="2">
    <source>
        <dbReference type="ARBA" id="ARBA00012837"/>
    </source>
</evidence>
<evidence type="ECO:0000256" key="6">
    <source>
        <dbReference type="ARBA" id="ARBA00022917"/>
    </source>
</evidence>
<sequence length="567" mass="63251">MEERIRKAVGSVLKELGLKGAEFSVEHPSDLSFGDYSTNAALVCAKEQKTNPRELAQRMAELIAKKAPDEIEKVEAAGAGFVNFFLNKNFFVDSMLEIARLGDDYGRNNLYTGQKIMIEYTDPNPFKEFHIGHLMSNTIGESLARITEFCGAKVIRACWQGDIGLHVAKAVWGMKKNLDSMPAGEDSSLRDKAAFLGNAYVDGAKAYVENENSKKEIDDLNNELFTNRVGELARLYDTGRKWSLDHFEEIYAMVGTKFDHYFFEGKEGLDGIKIVDDNLKKGIFERSDGAVVYRGEKKGLHTRVFITSRGLPTYEAKELGLNKAKFEKEPDTDRSVVITANEQDDYFKVVLSAISEIFPEIGRKTVHVSHGMLRFASGKMSSREGNVITGESLLRAVSNLIFEKVKDRDLPPEEKQTIATAVGVGAIKYSILKQTVGADIIYNFEKSISFEGDSGPYLQYSYSRSLSVIARARDIKLDAVVYEDSSILPRLLYRFPEVVQRAMEENSPHHIATFLIEIASAFNSFYAKERILDAGSATVFRVAMTAAFATVMKNGLRLLGISPLGRM</sequence>
<keyword evidence="7 10" id="KW-0030">Aminoacyl-tRNA synthetase</keyword>
<name>A0A1G2NYJ0_9BACT</name>
<dbReference type="Gene3D" id="1.10.730.10">
    <property type="entry name" value="Isoleucyl-tRNA Synthetase, Domain 1"/>
    <property type="match status" value="1"/>
</dbReference>
<dbReference type="PRINTS" id="PR01038">
    <property type="entry name" value="TRNASYNTHARG"/>
</dbReference>
<keyword evidence="5 10" id="KW-0067">ATP-binding</keyword>
<evidence type="ECO:0000256" key="7">
    <source>
        <dbReference type="ARBA" id="ARBA00023146"/>
    </source>
</evidence>